<keyword evidence="4" id="KW-1185">Reference proteome</keyword>
<reference evidence="3 4" key="1">
    <citation type="journal article" date="2022" name="Nat. Genet.">
        <title>Improved pea reference genome and pan-genome highlight genomic features and evolutionary characteristics.</title>
        <authorList>
            <person name="Yang T."/>
            <person name="Liu R."/>
            <person name="Luo Y."/>
            <person name="Hu S."/>
            <person name="Wang D."/>
            <person name="Wang C."/>
            <person name="Pandey M.K."/>
            <person name="Ge S."/>
            <person name="Xu Q."/>
            <person name="Li N."/>
            <person name="Li G."/>
            <person name="Huang Y."/>
            <person name="Saxena R.K."/>
            <person name="Ji Y."/>
            <person name="Li M."/>
            <person name="Yan X."/>
            <person name="He Y."/>
            <person name="Liu Y."/>
            <person name="Wang X."/>
            <person name="Xiang C."/>
            <person name="Varshney R.K."/>
            <person name="Ding H."/>
            <person name="Gao S."/>
            <person name="Zong X."/>
        </authorList>
    </citation>
    <scope>NUCLEOTIDE SEQUENCE [LARGE SCALE GENOMIC DNA]</scope>
    <source>
        <strain evidence="3 4">cv. Zhongwan 6</strain>
    </source>
</reference>
<dbReference type="InterPro" id="IPR018247">
    <property type="entry name" value="EF_Hand_1_Ca_BS"/>
</dbReference>
<dbReference type="AlphaFoldDB" id="A0A9D5A519"/>
<organism evidence="3 4">
    <name type="scientific">Pisum sativum</name>
    <name type="common">Garden pea</name>
    <name type="synonym">Lathyrus oleraceus</name>
    <dbReference type="NCBI Taxonomy" id="3888"/>
    <lineage>
        <taxon>Eukaryota</taxon>
        <taxon>Viridiplantae</taxon>
        <taxon>Streptophyta</taxon>
        <taxon>Embryophyta</taxon>
        <taxon>Tracheophyta</taxon>
        <taxon>Spermatophyta</taxon>
        <taxon>Magnoliopsida</taxon>
        <taxon>eudicotyledons</taxon>
        <taxon>Gunneridae</taxon>
        <taxon>Pentapetalae</taxon>
        <taxon>rosids</taxon>
        <taxon>fabids</taxon>
        <taxon>Fabales</taxon>
        <taxon>Fabaceae</taxon>
        <taxon>Papilionoideae</taxon>
        <taxon>50 kb inversion clade</taxon>
        <taxon>NPAAA clade</taxon>
        <taxon>Hologalegina</taxon>
        <taxon>IRL clade</taxon>
        <taxon>Fabeae</taxon>
        <taxon>Lathyrus</taxon>
    </lineage>
</organism>
<feature type="domain" description="EF-hand" evidence="2">
    <location>
        <begin position="22"/>
        <end position="57"/>
    </location>
</feature>
<feature type="domain" description="EF-hand" evidence="2">
    <location>
        <begin position="62"/>
        <end position="93"/>
    </location>
</feature>
<evidence type="ECO:0000313" key="4">
    <source>
        <dbReference type="Proteomes" id="UP001058974"/>
    </source>
</evidence>
<dbReference type="PROSITE" id="PS00018">
    <property type="entry name" value="EF_HAND_1"/>
    <property type="match status" value="1"/>
</dbReference>
<dbReference type="Proteomes" id="UP001058974">
    <property type="component" value="Chromosome 6"/>
</dbReference>
<name>A0A9D5A519_PEA</name>
<dbReference type="Pfam" id="PF13202">
    <property type="entry name" value="EF-hand_5"/>
    <property type="match status" value="1"/>
</dbReference>
<dbReference type="SUPFAM" id="SSF47473">
    <property type="entry name" value="EF-hand"/>
    <property type="match status" value="1"/>
</dbReference>
<dbReference type="GO" id="GO:0005509">
    <property type="term" value="F:calcium ion binding"/>
    <property type="evidence" value="ECO:0007669"/>
    <property type="project" value="InterPro"/>
</dbReference>
<dbReference type="InterPro" id="IPR002048">
    <property type="entry name" value="EF_hand_dom"/>
</dbReference>
<protein>
    <recommendedName>
        <fullName evidence="2">EF-hand domain-containing protein</fullName>
    </recommendedName>
</protein>
<sequence length="101" mass="11416">MPLMHHARLPDKPKKMTRDQIDAGNKIMQILIDADVNKDGCYTKGEIKKALKDLGSYIPGWRAQRCLKKLDADNDGQISGEEIDNLVDYLLEQGFGKKSKE</sequence>
<proteinExistence type="predicted"/>
<keyword evidence="1" id="KW-0106">Calcium</keyword>
<gene>
    <name evidence="3" type="ORF">KIW84_060325</name>
</gene>
<dbReference type="Gramene" id="Psat6g013480.1">
    <property type="protein sequence ID" value="Psat6g013480.1.cds"/>
    <property type="gene ID" value="Psat6g013480"/>
</dbReference>
<evidence type="ECO:0000256" key="1">
    <source>
        <dbReference type="ARBA" id="ARBA00022837"/>
    </source>
</evidence>
<evidence type="ECO:0000259" key="2">
    <source>
        <dbReference type="PROSITE" id="PS50222"/>
    </source>
</evidence>
<dbReference type="EMBL" id="JAMSHJ010000006">
    <property type="protein sequence ID" value="KAI5393140.1"/>
    <property type="molecule type" value="Genomic_DNA"/>
</dbReference>
<dbReference type="InterPro" id="IPR011992">
    <property type="entry name" value="EF-hand-dom_pair"/>
</dbReference>
<dbReference type="Gene3D" id="1.10.238.10">
    <property type="entry name" value="EF-hand"/>
    <property type="match status" value="1"/>
</dbReference>
<dbReference type="Gramene" id="Psat06G0032500-T1">
    <property type="protein sequence ID" value="KAI5393140.1"/>
    <property type="gene ID" value="KIW84_060325"/>
</dbReference>
<accession>A0A9D5A519</accession>
<dbReference type="PROSITE" id="PS50222">
    <property type="entry name" value="EF_HAND_2"/>
    <property type="match status" value="2"/>
</dbReference>
<comment type="caution">
    <text evidence="3">The sequence shown here is derived from an EMBL/GenBank/DDBJ whole genome shotgun (WGS) entry which is preliminary data.</text>
</comment>
<evidence type="ECO:0000313" key="3">
    <source>
        <dbReference type="EMBL" id="KAI5393140.1"/>
    </source>
</evidence>
<dbReference type="Gramene" id="PSAT_LOCUS24893_t1">
    <property type="protein sequence ID" value="CAL5206009.1"/>
    <property type="gene ID" value="PSAT_LOCUS24893"/>
</dbReference>